<keyword evidence="13" id="KW-1185">Reference proteome</keyword>
<dbReference type="InterPro" id="IPR004574">
    <property type="entry name" value="Alkb"/>
</dbReference>
<comment type="catalytic activity">
    <reaction evidence="8">
        <text>an N(6)-methyladenosine in mRNA + 2-oxoglutarate + O2 = an adenosine in mRNA + formaldehyde + succinate + CO2</text>
        <dbReference type="Rhea" id="RHEA:49520"/>
        <dbReference type="Rhea" id="RHEA-COMP:12414"/>
        <dbReference type="Rhea" id="RHEA-COMP:12417"/>
        <dbReference type="ChEBI" id="CHEBI:15379"/>
        <dbReference type="ChEBI" id="CHEBI:16526"/>
        <dbReference type="ChEBI" id="CHEBI:16810"/>
        <dbReference type="ChEBI" id="CHEBI:16842"/>
        <dbReference type="ChEBI" id="CHEBI:30031"/>
        <dbReference type="ChEBI" id="CHEBI:74411"/>
        <dbReference type="ChEBI" id="CHEBI:74449"/>
        <dbReference type="EC" id="1.14.11.53"/>
    </reaction>
    <physiologicalReaction direction="left-to-right" evidence="8">
        <dbReference type="Rhea" id="RHEA:49521"/>
    </physiologicalReaction>
</comment>
<dbReference type="InterPro" id="IPR027450">
    <property type="entry name" value="AlkB-like"/>
</dbReference>
<evidence type="ECO:0000256" key="10">
    <source>
        <dbReference type="SAM" id="MobiDB-lite"/>
    </source>
</evidence>
<keyword evidence="5" id="KW-0560">Oxidoreductase</keyword>
<keyword evidence="7" id="KW-0843">Virulence</keyword>
<evidence type="ECO:0000256" key="7">
    <source>
        <dbReference type="ARBA" id="ARBA00023026"/>
    </source>
</evidence>
<dbReference type="OrthoDB" id="6614653at2759"/>
<dbReference type="GO" id="GO:0005634">
    <property type="term" value="C:nucleus"/>
    <property type="evidence" value="ECO:0007669"/>
    <property type="project" value="TreeGrafter"/>
</dbReference>
<evidence type="ECO:0000256" key="9">
    <source>
        <dbReference type="PIRSR" id="PIRSR604574-2"/>
    </source>
</evidence>
<evidence type="ECO:0000256" key="8">
    <source>
        <dbReference type="ARBA" id="ARBA00047565"/>
    </source>
</evidence>
<sequence>MTAEITDLDAHEQPSDEMRAKWKGYSKADQKAILDGDSLDDPRSPEKAEQFCVAGKISVNQLETAFSHITSNPVDPSTLQEVPLLYHPLLPGLIIVPNLVPPEIQKTLLSLMINRDLSVPQHQTNLHLHYDIPHPKASDGSSESFFSYPPDQTPLFIPKDPSVHKPLSIKQVMERRLHWVTLGGQYDWTNRVYPEERPPQFPTDIAGFLETLFPETLAQAAIVNFYTPGDTMMMHRDVSEETDKGLVSLSFGCDGLFMIAPNDPENISDEAKATGKEYLLLRLRSGDAIYMTKDSRFAWHGVPKVLKGTCPDYLADWPAEGEKYEDWKGWMQNKRINLNHIMDDSKNFRRALYGVSRHPLNDEHRPEEPDIPDYSEFSSEILRSLDNYKPISSEDDTSKILGAFLSELSGDGQKNVMRDIHTFKNDAGLRNFANTSWVHCSVP</sequence>
<keyword evidence="4 12" id="KW-0223">Dioxygenase</keyword>
<comment type="caution">
    <text evidence="12">The sequence shown here is derived from an EMBL/GenBank/DDBJ whole genome shotgun (WGS) entry which is preliminary data.</text>
</comment>
<dbReference type="EMBL" id="AMCV02000002">
    <property type="protein sequence ID" value="TDZ25242.1"/>
    <property type="molecule type" value="Genomic_DNA"/>
</dbReference>
<dbReference type="EC" id="1.14.11.53" evidence="2"/>
<dbReference type="Proteomes" id="UP000014480">
    <property type="component" value="Unassembled WGS sequence"/>
</dbReference>
<evidence type="ECO:0000256" key="4">
    <source>
        <dbReference type="ARBA" id="ARBA00022964"/>
    </source>
</evidence>
<dbReference type="PANTHER" id="PTHR16557:SF2">
    <property type="entry name" value="NUCLEIC ACID DIOXYGENASE ALKBH1"/>
    <property type="match status" value="1"/>
</dbReference>
<feature type="domain" description="Alpha-ketoglutarate-dependent dioxygenase AlkB-like" evidence="11">
    <location>
        <begin position="156"/>
        <end position="339"/>
    </location>
</feature>
<evidence type="ECO:0000256" key="3">
    <source>
        <dbReference type="ARBA" id="ARBA00022723"/>
    </source>
</evidence>
<gene>
    <name evidence="12" type="primary">abh1</name>
    <name evidence="12" type="ORF">Cob_v001739</name>
</gene>
<organism evidence="12 13">
    <name type="scientific">Colletotrichum orbiculare (strain 104-T / ATCC 96160 / CBS 514.97 / LARS 414 / MAFF 240422)</name>
    <name type="common">Cucumber anthracnose fungus</name>
    <name type="synonym">Colletotrichum lagenarium</name>
    <dbReference type="NCBI Taxonomy" id="1213857"/>
    <lineage>
        <taxon>Eukaryota</taxon>
        <taxon>Fungi</taxon>
        <taxon>Dikarya</taxon>
        <taxon>Ascomycota</taxon>
        <taxon>Pezizomycotina</taxon>
        <taxon>Sordariomycetes</taxon>
        <taxon>Hypocreomycetidae</taxon>
        <taxon>Glomerellales</taxon>
        <taxon>Glomerellaceae</taxon>
        <taxon>Colletotrichum</taxon>
        <taxon>Colletotrichum orbiculare species complex</taxon>
    </lineage>
</organism>
<dbReference type="GO" id="GO:0005737">
    <property type="term" value="C:cytoplasm"/>
    <property type="evidence" value="ECO:0007669"/>
    <property type="project" value="TreeGrafter"/>
</dbReference>
<dbReference type="GO" id="GO:0046872">
    <property type="term" value="F:metal ion binding"/>
    <property type="evidence" value="ECO:0007669"/>
    <property type="project" value="UniProtKB-KW"/>
</dbReference>
<dbReference type="Pfam" id="PF13532">
    <property type="entry name" value="2OG-FeII_Oxy_2"/>
    <property type="match status" value="1"/>
</dbReference>
<protein>
    <recommendedName>
        <fullName evidence="2">mRNA N(6)-methyladenine demethylase</fullName>
        <ecNumber evidence="2">1.14.11.53</ecNumber>
    </recommendedName>
</protein>
<keyword evidence="3 9" id="KW-0479">Metal-binding</keyword>
<dbReference type="PANTHER" id="PTHR16557">
    <property type="entry name" value="ALKYLATED DNA REPAIR PROTEIN ALKB-RELATED"/>
    <property type="match status" value="1"/>
</dbReference>
<comment type="similarity">
    <text evidence="1">Belongs to the alkB family.</text>
</comment>
<evidence type="ECO:0000256" key="2">
    <source>
        <dbReference type="ARBA" id="ARBA00012931"/>
    </source>
</evidence>
<dbReference type="GO" id="GO:1990931">
    <property type="term" value="F:mRNA N6-methyladenosine dioxygenase activity"/>
    <property type="evidence" value="ECO:0007669"/>
    <property type="project" value="UniProtKB-EC"/>
</dbReference>
<feature type="binding site" evidence="9">
    <location>
        <position position="235"/>
    </location>
    <ligand>
        <name>Fe cation</name>
        <dbReference type="ChEBI" id="CHEBI:24875"/>
        <note>catalytic</note>
    </ligand>
</feature>
<dbReference type="SUPFAM" id="SSF51197">
    <property type="entry name" value="Clavaminate synthase-like"/>
    <property type="match status" value="1"/>
</dbReference>
<dbReference type="FunFam" id="2.60.120.590:FF:000014">
    <property type="entry name" value="Oxidoreductase, 2OG-Fe(II) oxygenase family family"/>
    <property type="match status" value="1"/>
</dbReference>
<evidence type="ECO:0000259" key="11">
    <source>
        <dbReference type="Pfam" id="PF13532"/>
    </source>
</evidence>
<evidence type="ECO:0000256" key="1">
    <source>
        <dbReference type="ARBA" id="ARBA00007879"/>
    </source>
</evidence>
<evidence type="ECO:0000256" key="5">
    <source>
        <dbReference type="ARBA" id="ARBA00023002"/>
    </source>
</evidence>
<feature type="compositionally biased region" description="Basic and acidic residues" evidence="10">
    <location>
        <begin position="8"/>
        <end position="26"/>
    </location>
</feature>
<feature type="binding site" evidence="9">
    <location>
        <position position="300"/>
    </location>
    <ligand>
        <name>Fe cation</name>
        <dbReference type="ChEBI" id="CHEBI:24875"/>
        <note>catalytic</note>
    </ligand>
</feature>
<evidence type="ECO:0000313" key="13">
    <source>
        <dbReference type="Proteomes" id="UP000014480"/>
    </source>
</evidence>
<dbReference type="STRING" id="1213857.A0A484G4R0"/>
<comment type="cofactor">
    <cofactor evidence="9">
        <name>Fe(2+)</name>
        <dbReference type="ChEBI" id="CHEBI:29033"/>
    </cofactor>
    <text evidence="9">Binds 1 Fe(2+) ion per subunit.</text>
</comment>
<feature type="region of interest" description="Disordered" evidence="10">
    <location>
        <begin position="1"/>
        <end position="26"/>
    </location>
</feature>
<keyword evidence="6 9" id="KW-0408">Iron</keyword>
<dbReference type="InterPro" id="IPR037151">
    <property type="entry name" value="AlkB-like_sf"/>
</dbReference>
<dbReference type="Gene3D" id="2.60.120.590">
    <property type="entry name" value="Alpha-ketoglutarate-dependent dioxygenase AlkB-like"/>
    <property type="match status" value="1"/>
</dbReference>
<dbReference type="AlphaFoldDB" id="A0A484G4R0"/>
<name>A0A484G4R0_COLOR</name>
<proteinExistence type="inferred from homology"/>
<evidence type="ECO:0000256" key="6">
    <source>
        <dbReference type="ARBA" id="ARBA00023004"/>
    </source>
</evidence>
<accession>A0A484G4R0</accession>
<feature type="binding site" evidence="9">
    <location>
        <position position="237"/>
    </location>
    <ligand>
        <name>Fe cation</name>
        <dbReference type="ChEBI" id="CHEBI:24875"/>
        <note>catalytic</note>
    </ligand>
</feature>
<reference evidence="13" key="1">
    <citation type="journal article" date="2013" name="New Phytol.">
        <title>Comparative genomic and transcriptomic analyses reveal the hemibiotrophic stage shift of Colletotrichum fungi.</title>
        <authorList>
            <person name="Gan P."/>
            <person name="Ikeda K."/>
            <person name="Irieda H."/>
            <person name="Narusaka M."/>
            <person name="O'Connell R.J."/>
            <person name="Narusaka Y."/>
            <person name="Takano Y."/>
            <person name="Kubo Y."/>
            <person name="Shirasu K."/>
        </authorList>
    </citation>
    <scope>NUCLEOTIDE SEQUENCE [LARGE SCALE GENOMIC DNA]</scope>
    <source>
        <strain evidence="13">104-T / ATCC 96160 / CBS 514.97 / LARS 414 / MAFF 240422</strain>
    </source>
</reference>
<reference evidence="13" key="2">
    <citation type="journal article" date="2019" name="Mol. Plant Microbe Interact.">
        <title>Genome sequence resources for four phytopathogenic fungi from the Colletotrichum orbiculare species complex.</title>
        <authorList>
            <person name="Gan P."/>
            <person name="Tsushima A."/>
            <person name="Narusaka M."/>
            <person name="Narusaka Y."/>
            <person name="Takano Y."/>
            <person name="Kubo Y."/>
            <person name="Shirasu K."/>
        </authorList>
    </citation>
    <scope>GENOME REANNOTATION</scope>
    <source>
        <strain evidence="13">104-T / ATCC 96160 / CBS 514.97 / LARS 414 / MAFF 240422</strain>
    </source>
</reference>
<evidence type="ECO:0000313" key="12">
    <source>
        <dbReference type="EMBL" id="TDZ25242.1"/>
    </source>
</evidence>